<evidence type="ECO:0000313" key="3">
    <source>
        <dbReference type="Proteomes" id="UP000032180"/>
    </source>
</evidence>
<dbReference type="InterPro" id="IPR036047">
    <property type="entry name" value="F-box-like_dom_sf"/>
</dbReference>
<protein>
    <recommendedName>
        <fullName evidence="1">F-box domain-containing protein</fullName>
    </recommendedName>
</protein>
<dbReference type="PANTHER" id="PTHR32212:SF234">
    <property type="entry name" value="F-BOX_LRR-REPEAT PROTEIN 13-LIKE"/>
    <property type="match status" value="1"/>
</dbReference>
<dbReference type="SUPFAM" id="SSF81383">
    <property type="entry name" value="F-box domain"/>
    <property type="match status" value="2"/>
</dbReference>
<dbReference type="Gene3D" id="1.20.1280.50">
    <property type="match status" value="1"/>
</dbReference>
<name>A0A0D9XZW2_9ORYZ</name>
<dbReference type="CDD" id="cd22160">
    <property type="entry name" value="F-box_AtFBL13-like"/>
    <property type="match status" value="1"/>
</dbReference>
<dbReference type="AlphaFoldDB" id="A0A0D9XZW2"/>
<dbReference type="InterPro" id="IPR001810">
    <property type="entry name" value="F-box_dom"/>
</dbReference>
<keyword evidence="3" id="KW-1185">Reference proteome</keyword>
<dbReference type="InterPro" id="IPR032675">
    <property type="entry name" value="LRR_dom_sf"/>
</dbReference>
<feature type="domain" description="F-box" evidence="1">
    <location>
        <begin position="56"/>
        <end position="97"/>
    </location>
</feature>
<dbReference type="STRING" id="77586.A0A0D9XZW2"/>
<sequence length="722" mass="80745">MTVELNNLRIMESQEDGIDVVFDIPGYGGDSSRHDMNETTTSKTAATAAVDRISELGNDMLLHIISFLPSTTDVTRTSVLSKRWRHIHNIVPFTRFAVGPGPFAEDDEDEGKHKAQCHDAARRIIAGVDATLAERDDKGGDVDDLEISLVYRSPDNDKFFKLVPVGRRYYIHDHFHEGDITPSQVQSWLRFAESHVTGSFFLEVPMNATAAVELDLKEALIEKAEEEEDLDMAVAVEEVATVEEEELVEEKVVTDKGEKVVVEEISPAKEVLAEDEIAVAEKAEEEEDVGVAVEEVALEELVVEEVVADKKEEVVVEEVAPVEEVLAEEEMAAAKEEEVAVKNVVPTDEELAEQEVATEEKEETVEEEVAPAEEELAKEEVGVDEEEDEELIEFPSSSRAVAMSLTLGDADIKVPIIRFRAFHALTDFTLCHASINPYKRDDLYLARFVSSSCCPQLRSLHLSHIAGLFRLPLVNVPDTLEELQLSDLPELHRFRVYSPSLRVLRVHDCCLDYDNPNAARVSAPRLEVLDWDNLVFLACQEFIDTPAVRQLKEVHLYSHGGDETNNAAICLLKSCTAVNDLELGLTVRVETTTLAAAASVDRISKLSDDLLLLILGFLPEAKDVVQTSIVSRRWRHLWTVTPTLRFVIRVEDTAANQLVAAVDSIIARRDAITDKADVKDLEISFIYQSYYRRFHLWHSGHAVNITQANITAWLSFAERRVT</sequence>
<dbReference type="PANTHER" id="PTHR32212">
    <property type="entry name" value="CYCLIN-LIKE F-BOX"/>
    <property type="match status" value="1"/>
</dbReference>
<dbReference type="SMART" id="SM00256">
    <property type="entry name" value="FBOX"/>
    <property type="match status" value="2"/>
</dbReference>
<reference evidence="3" key="2">
    <citation type="submission" date="2013-12" db="EMBL/GenBank/DDBJ databases">
        <authorList>
            <person name="Yu Y."/>
            <person name="Lee S."/>
            <person name="de Baynast K."/>
            <person name="Wissotski M."/>
            <person name="Liu L."/>
            <person name="Talag J."/>
            <person name="Goicoechea J."/>
            <person name="Angelova A."/>
            <person name="Jetty R."/>
            <person name="Kudrna D."/>
            <person name="Golser W."/>
            <person name="Rivera L."/>
            <person name="Zhang J."/>
            <person name="Wing R."/>
        </authorList>
    </citation>
    <scope>NUCLEOTIDE SEQUENCE</scope>
</reference>
<reference evidence="2" key="3">
    <citation type="submission" date="2015-04" db="UniProtKB">
        <authorList>
            <consortium name="EnsemblPlants"/>
        </authorList>
    </citation>
    <scope>IDENTIFICATION</scope>
</reference>
<dbReference type="EnsemblPlants" id="LPERR12G11650.1">
    <property type="protein sequence ID" value="LPERR12G11650.1"/>
    <property type="gene ID" value="LPERR12G11650"/>
</dbReference>
<dbReference type="SUPFAM" id="SSF52047">
    <property type="entry name" value="RNI-like"/>
    <property type="match status" value="1"/>
</dbReference>
<dbReference type="Proteomes" id="UP000032180">
    <property type="component" value="Chromosome 12"/>
</dbReference>
<accession>A0A0D9XZW2</accession>
<dbReference type="Pfam" id="PF00646">
    <property type="entry name" value="F-box"/>
    <property type="match status" value="2"/>
</dbReference>
<dbReference type="HOGENOM" id="CLU_017148_3_1_1"/>
<dbReference type="Gene3D" id="3.80.10.10">
    <property type="entry name" value="Ribonuclease Inhibitor"/>
    <property type="match status" value="1"/>
</dbReference>
<proteinExistence type="predicted"/>
<organism evidence="2 3">
    <name type="scientific">Leersia perrieri</name>
    <dbReference type="NCBI Taxonomy" id="77586"/>
    <lineage>
        <taxon>Eukaryota</taxon>
        <taxon>Viridiplantae</taxon>
        <taxon>Streptophyta</taxon>
        <taxon>Embryophyta</taxon>
        <taxon>Tracheophyta</taxon>
        <taxon>Spermatophyta</taxon>
        <taxon>Magnoliopsida</taxon>
        <taxon>Liliopsida</taxon>
        <taxon>Poales</taxon>
        <taxon>Poaceae</taxon>
        <taxon>BOP clade</taxon>
        <taxon>Oryzoideae</taxon>
        <taxon>Oryzeae</taxon>
        <taxon>Oryzinae</taxon>
        <taxon>Leersia</taxon>
    </lineage>
</organism>
<dbReference type="eggNOG" id="ENOG502R3DZ">
    <property type="taxonomic scope" value="Eukaryota"/>
</dbReference>
<dbReference type="Gramene" id="LPERR12G11650.1">
    <property type="protein sequence ID" value="LPERR12G11650.1"/>
    <property type="gene ID" value="LPERR12G11650"/>
</dbReference>
<dbReference type="InterPro" id="IPR053781">
    <property type="entry name" value="F-box_AtFBL13-like"/>
</dbReference>
<evidence type="ECO:0000259" key="1">
    <source>
        <dbReference type="SMART" id="SM00256"/>
    </source>
</evidence>
<evidence type="ECO:0000313" key="2">
    <source>
        <dbReference type="EnsemblPlants" id="LPERR12G11650.1"/>
    </source>
</evidence>
<feature type="domain" description="F-box" evidence="1">
    <location>
        <begin position="606"/>
        <end position="647"/>
    </location>
</feature>
<reference evidence="2 3" key="1">
    <citation type="submission" date="2012-08" db="EMBL/GenBank/DDBJ databases">
        <title>Oryza genome evolution.</title>
        <authorList>
            <person name="Wing R.A."/>
        </authorList>
    </citation>
    <scope>NUCLEOTIDE SEQUENCE</scope>
</reference>